<dbReference type="GeneID" id="73343054"/>
<organism evidence="1 2">
    <name type="scientific">Colletotrichum lupini</name>
    <dbReference type="NCBI Taxonomy" id="145971"/>
    <lineage>
        <taxon>Eukaryota</taxon>
        <taxon>Fungi</taxon>
        <taxon>Dikarya</taxon>
        <taxon>Ascomycota</taxon>
        <taxon>Pezizomycotina</taxon>
        <taxon>Sordariomycetes</taxon>
        <taxon>Hypocreomycetidae</taxon>
        <taxon>Glomerellales</taxon>
        <taxon>Glomerellaceae</taxon>
        <taxon>Colletotrichum</taxon>
        <taxon>Colletotrichum acutatum species complex</taxon>
    </lineage>
</organism>
<reference evidence="1" key="1">
    <citation type="journal article" date="2021" name="Mol. Plant Microbe Interact.">
        <title>Complete Genome Sequence of the Plant-Pathogenic Fungus Colletotrichum lupini.</title>
        <authorList>
            <person name="Baroncelli R."/>
            <person name="Pensec F."/>
            <person name="Da Lio D."/>
            <person name="Boufleur T."/>
            <person name="Vicente I."/>
            <person name="Sarrocco S."/>
            <person name="Picot A."/>
            <person name="Baraldi E."/>
            <person name="Sukno S."/>
            <person name="Thon M."/>
            <person name="Le Floch G."/>
        </authorList>
    </citation>
    <scope>NUCLEOTIDE SEQUENCE</scope>
    <source>
        <strain evidence="1">IMI 504893</strain>
    </source>
</reference>
<proteinExistence type="predicted"/>
<dbReference type="EMBL" id="CP019476">
    <property type="protein sequence ID" value="UQC83569.1"/>
    <property type="molecule type" value="Genomic_DNA"/>
</dbReference>
<dbReference type="AlphaFoldDB" id="A0A9Q8SU23"/>
<evidence type="ECO:0000313" key="1">
    <source>
        <dbReference type="EMBL" id="UQC83569.1"/>
    </source>
</evidence>
<dbReference type="Proteomes" id="UP000830671">
    <property type="component" value="Chromosome 4"/>
</dbReference>
<accession>A0A9Q8SU23</accession>
<dbReference type="RefSeq" id="XP_049145188.1">
    <property type="nucleotide sequence ID" value="XM_049288044.1"/>
</dbReference>
<dbReference type="KEGG" id="clup:CLUP02_09063"/>
<evidence type="ECO:0000313" key="2">
    <source>
        <dbReference type="Proteomes" id="UP000830671"/>
    </source>
</evidence>
<keyword evidence="2" id="KW-1185">Reference proteome</keyword>
<name>A0A9Q8SU23_9PEZI</name>
<feature type="non-terminal residue" evidence="1">
    <location>
        <position position="1"/>
    </location>
</feature>
<sequence length="169" mass="18713">YLCQIAALEAVSNRPRIQESWTPRQPPHFCLTHPVVRQPGAMTDKVVAALPTKEPPAWKQELHEVGSWCVLLEKVTRPTPAEPKILRNIQLCVTAVTKSTTCSSNQHLEYLNEYRSALIEALAFRDLKNSNTACMIAWVAGLSASALFTFTPNSASPEKGDTVTLENLE</sequence>
<protein>
    <submittedName>
        <fullName evidence="1">Uncharacterized protein</fullName>
    </submittedName>
</protein>
<gene>
    <name evidence="1" type="ORF">CLUP02_09063</name>
</gene>